<dbReference type="EMBL" id="CNFT01001104">
    <property type="protein sequence ID" value="CKS85639.1"/>
    <property type="molecule type" value="Genomic_DNA"/>
</dbReference>
<evidence type="ECO:0000313" key="1">
    <source>
        <dbReference type="EMBL" id="CKS85639.1"/>
    </source>
</evidence>
<organism evidence="1 2">
    <name type="scientific">Mycobacterium tuberculosis</name>
    <dbReference type="NCBI Taxonomy" id="1773"/>
    <lineage>
        <taxon>Bacteria</taxon>
        <taxon>Bacillati</taxon>
        <taxon>Actinomycetota</taxon>
        <taxon>Actinomycetes</taxon>
        <taxon>Mycobacteriales</taxon>
        <taxon>Mycobacteriaceae</taxon>
        <taxon>Mycobacterium</taxon>
        <taxon>Mycobacterium tuberculosis complex</taxon>
    </lineage>
</organism>
<gene>
    <name evidence="1" type="ORF">ERS027659_03650</name>
</gene>
<dbReference type="Proteomes" id="UP000050164">
    <property type="component" value="Unassembled WGS sequence"/>
</dbReference>
<dbReference type="AlphaFoldDB" id="A0A655AGR8"/>
<sequence>MSATIASLTSRTENFASALAYRMSTAEIRSTAPPMHQPWTAAIVGVRQSATALIAFCMRSISVWKSVRGRASAPSAINGANIPPMAGTSRP</sequence>
<name>A0A655AGR8_MYCTX</name>
<accession>A0A655AGR8</accession>
<reference evidence="1 2" key="1">
    <citation type="submission" date="2015-03" db="EMBL/GenBank/DDBJ databases">
        <authorList>
            <consortium name="Pathogen Informatics"/>
        </authorList>
    </citation>
    <scope>NUCLEOTIDE SEQUENCE [LARGE SCALE GENOMIC DNA]</scope>
    <source>
        <strain evidence="1 2">Bir 185</strain>
    </source>
</reference>
<evidence type="ECO:0000313" key="2">
    <source>
        <dbReference type="Proteomes" id="UP000050164"/>
    </source>
</evidence>
<protein>
    <submittedName>
        <fullName evidence="1">Uncharacterized protein</fullName>
    </submittedName>
</protein>
<proteinExistence type="predicted"/>